<dbReference type="EMBL" id="CP133620">
    <property type="protein sequence ID" value="WMV45686.1"/>
    <property type="molecule type" value="Genomic_DNA"/>
</dbReference>
<evidence type="ECO:0000313" key="1">
    <source>
        <dbReference type="EMBL" id="WMV45686.1"/>
    </source>
</evidence>
<protein>
    <submittedName>
        <fullName evidence="1">Uncharacterized protein</fullName>
    </submittedName>
</protein>
<dbReference type="Proteomes" id="UP001234989">
    <property type="component" value="Chromosome 9"/>
</dbReference>
<proteinExistence type="predicted"/>
<accession>A0AAF0UHN1</accession>
<reference evidence="1" key="1">
    <citation type="submission" date="2023-08" db="EMBL/GenBank/DDBJ databases">
        <title>A de novo genome assembly of Solanum verrucosum Schlechtendal, a Mexican diploid species geographically isolated from the other diploid A-genome species in potato relatives.</title>
        <authorList>
            <person name="Hosaka K."/>
        </authorList>
    </citation>
    <scope>NUCLEOTIDE SEQUENCE</scope>
    <source>
        <tissue evidence="1">Young leaves</tissue>
    </source>
</reference>
<evidence type="ECO:0000313" key="2">
    <source>
        <dbReference type="Proteomes" id="UP001234989"/>
    </source>
</evidence>
<organism evidence="1 2">
    <name type="scientific">Solanum verrucosum</name>
    <dbReference type="NCBI Taxonomy" id="315347"/>
    <lineage>
        <taxon>Eukaryota</taxon>
        <taxon>Viridiplantae</taxon>
        <taxon>Streptophyta</taxon>
        <taxon>Embryophyta</taxon>
        <taxon>Tracheophyta</taxon>
        <taxon>Spermatophyta</taxon>
        <taxon>Magnoliopsida</taxon>
        <taxon>eudicotyledons</taxon>
        <taxon>Gunneridae</taxon>
        <taxon>Pentapetalae</taxon>
        <taxon>asterids</taxon>
        <taxon>lamiids</taxon>
        <taxon>Solanales</taxon>
        <taxon>Solanaceae</taxon>
        <taxon>Solanoideae</taxon>
        <taxon>Solaneae</taxon>
        <taxon>Solanum</taxon>
    </lineage>
</organism>
<name>A0AAF0UHN1_SOLVR</name>
<gene>
    <name evidence="1" type="ORF">MTR67_039071</name>
</gene>
<dbReference type="AlphaFoldDB" id="A0AAF0UHN1"/>
<keyword evidence="2" id="KW-1185">Reference proteome</keyword>
<sequence>MLQGNVRFMKRITLHMTLR</sequence>